<evidence type="ECO:0000313" key="4">
    <source>
        <dbReference type="EMBL" id="VAX21969.1"/>
    </source>
</evidence>
<dbReference type="PANTHER" id="PTHR36442">
    <property type="entry name" value="CYCLIC-DI-AMP PHOSPHODIESTERASE PGPH"/>
    <property type="match status" value="1"/>
</dbReference>
<feature type="transmembrane region" description="Helical" evidence="2">
    <location>
        <begin position="542"/>
        <end position="563"/>
    </location>
</feature>
<dbReference type="Pfam" id="PF07697">
    <property type="entry name" value="7TMR-HDED"/>
    <property type="match status" value="1"/>
</dbReference>
<dbReference type="Pfam" id="PF07698">
    <property type="entry name" value="7TM-7TMR_HD"/>
    <property type="match status" value="1"/>
</dbReference>
<reference evidence="4" key="1">
    <citation type="submission" date="2018-06" db="EMBL/GenBank/DDBJ databases">
        <authorList>
            <person name="Zhirakovskaya E."/>
        </authorList>
    </citation>
    <scope>NUCLEOTIDE SEQUENCE</scope>
</reference>
<dbReference type="AlphaFoldDB" id="A0A3B1BVM4"/>
<feature type="transmembrane region" description="Helical" evidence="2">
    <location>
        <begin position="37"/>
        <end position="57"/>
    </location>
</feature>
<keyword evidence="2" id="KW-1133">Transmembrane helix</keyword>
<gene>
    <name evidence="4" type="ORF">MNBD_NITROSPINAE02-1144</name>
</gene>
<dbReference type="InterPro" id="IPR052722">
    <property type="entry name" value="PgpH_phosphodiesterase"/>
</dbReference>
<protein>
    <submittedName>
        <fullName evidence="4">Membrane protein containing HD superfamily hydrolase domain, YQFF ortholog</fullName>
    </submittedName>
</protein>
<sequence length="830" mass="92134">MTPTGKIISLNAFKNKESGLTSSNGPVKGERKIRKGLGNVFTSLIVLFLSFLFAYMMTPSNRNVEIPPLGSIAPVNIKAPEDMLVIDKESTSKNKIIARNGVLNVYDFDSEAVEKANKRIALAFSFIESAYKTFSEQMYLDLIADMDRASVDGKKTPVSNDEMLAANWEKRYAVARKGITGFEKSDKFALLEKEFEEKLGVTLDQSAKKTARYYHFHPKIGKFVSNILGPIFGKGVVVKKDQLPPSTSKGLSLRFLSTGEERVVENLGGIYDIPEAYEEIKKSVGRLVPESSPGLKRLVTLIAKGMLEPNITFNRKETELRKDKEEGEVKPVFFQVLMGEMIIREGERITPIHHAKLNFIISHKKDQGWLGMFAGLSLLNLIILTIAMIFTKKFHSEIRQSPKMIFLLALLLVAHIGLISGFGSIFTYFITQAPGIDLRTFVMAAPLAFGPMIVSIFFTVELTVLFTVVAAMLTALLMRDFYVLPMLSIIGGMICAYQVRMYTKRSSILKVGLLIAIACAGVALAFGMVGGRFYAVNDLSSIPFAFVGGAMTAIFVSAAVPIIESVFPVVSDIKLLELTNLNHPLLRRMIVEAPGTYQHSMMVGNLAEEACKAIEANSLLARAGALFHDIGKMKKAEYFIENQRLGANPHDKLSPNMSVLILTNHIKEGIEIGKQYRLLPQIIKMIPEHHGTGLVRFFYEKAKDCEDIARAPVKETDFRYPGPIPSSKESACLAMADSIEAAARACDEPTPQNLREIVTSVINDKFTQGQLDESHLTLHELALIADNFTHVLTAIHHHRIRYPDAKEKERRQENGNQNPRPQKSGEAETV</sequence>
<feature type="compositionally biased region" description="Basic and acidic residues" evidence="1">
    <location>
        <begin position="802"/>
        <end position="813"/>
    </location>
</feature>
<dbReference type="Gene3D" id="1.10.3210.10">
    <property type="entry name" value="Hypothetical protein af1432"/>
    <property type="match status" value="1"/>
</dbReference>
<feature type="transmembrane region" description="Helical" evidence="2">
    <location>
        <begin position="369"/>
        <end position="392"/>
    </location>
</feature>
<dbReference type="InterPro" id="IPR003607">
    <property type="entry name" value="HD/PDEase_dom"/>
</dbReference>
<feature type="domain" description="HD/PDEase" evidence="3">
    <location>
        <begin position="592"/>
        <end position="751"/>
    </location>
</feature>
<dbReference type="EMBL" id="UOGE01000070">
    <property type="protein sequence ID" value="VAX21969.1"/>
    <property type="molecule type" value="Genomic_DNA"/>
</dbReference>
<dbReference type="InterPro" id="IPR006675">
    <property type="entry name" value="HDIG_dom"/>
</dbReference>
<keyword evidence="2" id="KW-0472">Membrane</keyword>
<feature type="transmembrane region" description="Helical" evidence="2">
    <location>
        <begin position="404"/>
        <end position="429"/>
    </location>
</feature>
<evidence type="ECO:0000256" key="2">
    <source>
        <dbReference type="SAM" id="Phobius"/>
    </source>
</evidence>
<proteinExistence type="predicted"/>
<dbReference type="CDD" id="cd00077">
    <property type="entry name" value="HDc"/>
    <property type="match status" value="1"/>
</dbReference>
<evidence type="ECO:0000256" key="1">
    <source>
        <dbReference type="SAM" id="MobiDB-lite"/>
    </source>
</evidence>
<evidence type="ECO:0000259" key="3">
    <source>
        <dbReference type="SMART" id="SM00471"/>
    </source>
</evidence>
<organism evidence="4">
    <name type="scientific">hydrothermal vent metagenome</name>
    <dbReference type="NCBI Taxonomy" id="652676"/>
    <lineage>
        <taxon>unclassified sequences</taxon>
        <taxon>metagenomes</taxon>
        <taxon>ecological metagenomes</taxon>
    </lineage>
</organism>
<keyword evidence="4" id="KW-0378">Hydrolase</keyword>
<dbReference type="SUPFAM" id="SSF109604">
    <property type="entry name" value="HD-domain/PDEase-like"/>
    <property type="match status" value="1"/>
</dbReference>
<feature type="transmembrane region" description="Helical" evidence="2">
    <location>
        <begin position="511"/>
        <end position="530"/>
    </location>
</feature>
<feature type="transmembrane region" description="Helical" evidence="2">
    <location>
        <begin position="449"/>
        <end position="474"/>
    </location>
</feature>
<dbReference type="SMART" id="SM00471">
    <property type="entry name" value="HDc"/>
    <property type="match status" value="1"/>
</dbReference>
<dbReference type="GO" id="GO:0016787">
    <property type="term" value="F:hydrolase activity"/>
    <property type="evidence" value="ECO:0007669"/>
    <property type="project" value="UniProtKB-KW"/>
</dbReference>
<name>A0A3B1BVM4_9ZZZZ</name>
<feature type="region of interest" description="Disordered" evidence="1">
    <location>
        <begin position="802"/>
        <end position="830"/>
    </location>
</feature>
<dbReference type="NCBIfam" id="TIGR00277">
    <property type="entry name" value="HDIG"/>
    <property type="match status" value="1"/>
</dbReference>
<accession>A0A3B1BVM4</accession>
<dbReference type="PANTHER" id="PTHR36442:SF1">
    <property type="entry name" value="CYCLIC-DI-AMP PHOSPHODIESTERASE PGPH"/>
    <property type="match status" value="1"/>
</dbReference>
<dbReference type="InterPro" id="IPR011624">
    <property type="entry name" value="Metal-dep_PHydrolase_7TM_extra"/>
</dbReference>
<dbReference type="InterPro" id="IPR011621">
    <property type="entry name" value="Metal-dep_PHydrolase_7TM_intra"/>
</dbReference>
<keyword evidence="2" id="KW-0812">Transmembrane</keyword>
<feature type="transmembrane region" description="Helical" evidence="2">
    <location>
        <begin position="481"/>
        <end position="499"/>
    </location>
</feature>
<dbReference type="InterPro" id="IPR006674">
    <property type="entry name" value="HD_domain"/>
</dbReference>
<dbReference type="Pfam" id="PF01966">
    <property type="entry name" value="HD"/>
    <property type="match status" value="1"/>
</dbReference>